<feature type="signal peptide" evidence="1">
    <location>
        <begin position="1"/>
        <end position="22"/>
    </location>
</feature>
<dbReference type="Proteomes" id="UP000050421">
    <property type="component" value="Unassembled WGS sequence"/>
</dbReference>
<comment type="caution">
    <text evidence="2">The sequence shown here is derived from an EMBL/GenBank/DDBJ whole genome shotgun (WGS) entry which is preliminary data.</text>
</comment>
<dbReference type="EMBL" id="LJXT01000015">
    <property type="protein sequence ID" value="KPQ19083.1"/>
    <property type="molecule type" value="Genomic_DNA"/>
</dbReference>
<organism evidence="2 3">
    <name type="scientific">Algoriphagus marincola HL-49</name>
    <dbReference type="NCBI Taxonomy" id="1305737"/>
    <lineage>
        <taxon>Bacteria</taxon>
        <taxon>Pseudomonadati</taxon>
        <taxon>Bacteroidota</taxon>
        <taxon>Cytophagia</taxon>
        <taxon>Cytophagales</taxon>
        <taxon>Cyclobacteriaceae</taxon>
        <taxon>Algoriphagus</taxon>
    </lineage>
</organism>
<protein>
    <submittedName>
        <fullName evidence="2">Uncharacterized protein</fullName>
    </submittedName>
</protein>
<sequence length="197" mass="22281">MAKLNCLFLLFFLIIAPLQLHAQQGSGLGLKFGTNYNTSGKYFKDAGQVWKEPFGNVGYHAGLFYTMNSYDIYLRPEAVFTETRFQTVNGEAFTQRIDVPVLVGIRLFKILTAFGGPSVHYTLEDNFLPSQSSKFNKRLRLGYQFGFGVAIGPVGLDLRYEREFNDQRINLDRILGADKSFRSEQIVLALSLRVFGP</sequence>
<keyword evidence="1" id="KW-0732">Signal</keyword>
<feature type="chain" id="PRO_5006146382" evidence="1">
    <location>
        <begin position="23"/>
        <end position="197"/>
    </location>
</feature>
<dbReference type="STRING" id="1305737.GCA_000526355_00317"/>
<name>A0A0P7YJL2_9BACT</name>
<dbReference type="OrthoDB" id="1001536at2"/>
<gene>
    <name evidence="2" type="ORF">HLUCCX10_03770</name>
</gene>
<evidence type="ECO:0000313" key="3">
    <source>
        <dbReference type="Proteomes" id="UP000050421"/>
    </source>
</evidence>
<evidence type="ECO:0000313" key="2">
    <source>
        <dbReference type="EMBL" id="KPQ19083.1"/>
    </source>
</evidence>
<accession>A0A0P7YJL2</accession>
<reference evidence="2 3" key="1">
    <citation type="submission" date="2015-09" db="EMBL/GenBank/DDBJ databases">
        <title>Identification and resolution of microdiversity through metagenomic sequencing of parallel consortia.</title>
        <authorList>
            <person name="Nelson W.C."/>
            <person name="Romine M.F."/>
            <person name="Lindemann S.R."/>
        </authorList>
    </citation>
    <scope>NUCLEOTIDE SEQUENCE [LARGE SCALE GENOMIC DNA]</scope>
    <source>
        <strain evidence="2">HL-49</strain>
    </source>
</reference>
<dbReference type="AlphaFoldDB" id="A0A0P7YJL2"/>
<dbReference type="eggNOG" id="COG3637">
    <property type="taxonomic scope" value="Bacteria"/>
</dbReference>
<proteinExistence type="predicted"/>
<evidence type="ECO:0000256" key="1">
    <source>
        <dbReference type="SAM" id="SignalP"/>
    </source>
</evidence>
<dbReference type="PATRIC" id="fig|1305737.6.peg.1396"/>